<dbReference type="GO" id="GO:0046872">
    <property type="term" value="F:metal ion binding"/>
    <property type="evidence" value="ECO:0007669"/>
    <property type="project" value="UniProtKB-KW"/>
</dbReference>
<dbReference type="Pfam" id="PF00012">
    <property type="entry name" value="HSP70"/>
    <property type="match status" value="1"/>
</dbReference>
<dbReference type="GO" id="GO:0006397">
    <property type="term" value="P:mRNA processing"/>
    <property type="evidence" value="ECO:0007669"/>
    <property type="project" value="UniProtKB-KW"/>
</dbReference>
<keyword evidence="10" id="KW-0067">ATP-binding</keyword>
<keyword evidence="9" id="KW-0862">Zinc</keyword>
<dbReference type="GO" id="GO:0005524">
    <property type="term" value="F:ATP binding"/>
    <property type="evidence" value="ECO:0007669"/>
    <property type="project" value="UniProtKB-KW"/>
</dbReference>
<evidence type="ECO:0000313" key="18">
    <source>
        <dbReference type="Proteomes" id="UP000676310"/>
    </source>
</evidence>
<dbReference type="FunFam" id="3.40.50.10890:FF:000004">
    <property type="entry name" value="Cleavage and polyadenylation specifity factor"/>
    <property type="match status" value="1"/>
</dbReference>
<evidence type="ECO:0000259" key="15">
    <source>
        <dbReference type="SMART" id="SM01027"/>
    </source>
</evidence>
<dbReference type="PRINTS" id="PR00301">
    <property type="entry name" value="HEATSHOCK70"/>
</dbReference>
<feature type="region of interest" description="Disordered" evidence="13">
    <location>
        <begin position="1094"/>
        <end position="1243"/>
    </location>
</feature>
<keyword evidence="3" id="KW-0507">mRNA processing</keyword>
<dbReference type="FunFam" id="3.60.15.10:FF:000001">
    <property type="entry name" value="Cleavage and polyadenylation specificity factor"/>
    <property type="match status" value="1"/>
</dbReference>
<dbReference type="SMART" id="SM01098">
    <property type="entry name" value="CPSF73-100_C"/>
    <property type="match status" value="1"/>
</dbReference>
<keyword evidence="5" id="KW-0479">Metal-binding</keyword>
<dbReference type="Pfam" id="PF07521">
    <property type="entry name" value="RMMBL"/>
    <property type="match status" value="1"/>
</dbReference>
<feature type="compositionally biased region" description="Polar residues" evidence="13">
    <location>
        <begin position="925"/>
        <end position="953"/>
    </location>
</feature>
<evidence type="ECO:0000259" key="14">
    <source>
        <dbReference type="SMART" id="SM00849"/>
    </source>
</evidence>
<dbReference type="InterPro" id="IPR001279">
    <property type="entry name" value="Metallo-B-lactamas"/>
</dbReference>
<dbReference type="Pfam" id="PF11718">
    <property type="entry name" value="CPSF73-100_C"/>
    <property type="match status" value="1"/>
</dbReference>
<dbReference type="GO" id="GO:0004521">
    <property type="term" value="F:RNA endonuclease activity"/>
    <property type="evidence" value="ECO:0007669"/>
    <property type="project" value="TreeGrafter"/>
</dbReference>
<evidence type="ECO:0000256" key="7">
    <source>
        <dbReference type="ARBA" id="ARBA00022759"/>
    </source>
</evidence>
<dbReference type="SUPFAM" id="SSF53067">
    <property type="entry name" value="Actin-like ATPase domain"/>
    <property type="match status" value="2"/>
</dbReference>
<dbReference type="Pfam" id="PF10996">
    <property type="entry name" value="Beta-Casp"/>
    <property type="match status" value="1"/>
</dbReference>
<dbReference type="Gene3D" id="3.90.640.10">
    <property type="entry name" value="Actin, Chain A, domain 4"/>
    <property type="match status" value="1"/>
</dbReference>
<evidence type="ECO:0000256" key="2">
    <source>
        <dbReference type="ARBA" id="ARBA00010624"/>
    </source>
</evidence>
<feature type="compositionally biased region" description="Pro residues" evidence="13">
    <location>
        <begin position="1217"/>
        <end position="1228"/>
    </location>
</feature>
<name>A0A8J2MXA5_9PLEO</name>
<dbReference type="Gene3D" id="3.30.420.40">
    <property type="match status" value="2"/>
</dbReference>
<protein>
    <submittedName>
        <fullName evidence="17">Uncharacterized protein</fullName>
    </submittedName>
</protein>
<dbReference type="InterPro" id="IPR036866">
    <property type="entry name" value="RibonucZ/Hydroxyglut_hydro"/>
</dbReference>
<dbReference type="GO" id="GO:0140662">
    <property type="term" value="F:ATP-dependent protein folding chaperone"/>
    <property type="evidence" value="ECO:0007669"/>
    <property type="project" value="InterPro"/>
</dbReference>
<organism evidence="17 18">
    <name type="scientific">Alternaria atra</name>
    <dbReference type="NCBI Taxonomy" id="119953"/>
    <lineage>
        <taxon>Eukaryota</taxon>
        <taxon>Fungi</taxon>
        <taxon>Dikarya</taxon>
        <taxon>Ascomycota</taxon>
        <taxon>Pezizomycotina</taxon>
        <taxon>Dothideomycetes</taxon>
        <taxon>Pleosporomycetidae</taxon>
        <taxon>Pleosporales</taxon>
        <taxon>Pleosporineae</taxon>
        <taxon>Pleosporaceae</taxon>
        <taxon>Alternaria</taxon>
        <taxon>Alternaria sect. Ulocladioides</taxon>
    </lineage>
</organism>
<dbReference type="SMART" id="SM01027">
    <property type="entry name" value="Beta-Casp"/>
    <property type="match status" value="1"/>
</dbReference>
<dbReference type="Gene3D" id="3.60.15.10">
    <property type="entry name" value="Ribonuclease Z/Hydroxyacylglutathione hydrolase-like"/>
    <property type="match status" value="1"/>
</dbReference>
<dbReference type="GO" id="GO:0003723">
    <property type="term" value="F:RNA binding"/>
    <property type="evidence" value="ECO:0007669"/>
    <property type="project" value="TreeGrafter"/>
</dbReference>
<evidence type="ECO:0000256" key="10">
    <source>
        <dbReference type="ARBA" id="ARBA00022840"/>
    </source>
</evidence>
<dbReference type="InterPro" id="IPR011108">
    <property type="entry name" value="RMMBL"/>
</dbReference>
<dbReference type="PANTHER" id="PTHR11203">
    <property type="entry name" value="CLEAVAGE AND POLYADENYLATION SPECIFICITY FACTOR FAMILY MEMBER"/>
    <property type="match status" value="1"/>
</dbReference>
<feature type="domain" description="Pre-mRNA 3'-end-processing endonuclease polyadenylation factor C-term" evidence="16">
    <location>
        <begin position="541"/>
        <end position="868"/>
    </location>
</feature>
<keyword evidence="18" id="KW-1185">Reference proteome</keyword>
<evidence type="ECO:0000256" key="9">
    <source>
        <dbReference type="ARBA" id="ARBA00022833"/>
    </source>
</evidence>
<feature type="region of interest" description="Disordered" evidence="13">
    <location>
        <begin position="686"/>
        <end position="728"/>
    </location>
</feature>
<dbReference type="InterPro" id="IPR043129">
    <property type="entry name" value="ATPase_NBD"/>
</dbReference>
<evidence type="ECO:0000256" key="12">
    <source>
        <dbReference type="ARBA" id="ARBA00024826"/>
    </source>
</evidence>
<feature type="compositionally biased region" description="Polar residues" evidence="13">
    <location>
        <begin position="866"/>
        <end position="897"/>
    </location>
</feature>
<feature type="compositionally biased region" description="Gly residues" evidence="13">
    <location>
        <begin position="1206"/>
        <end position="1215"/>
    </location>
</feature>
<evidence type="ECO:0000256" key="4">
    <source>
        <dbReference type="ARBA" id="ARBA00022722"/>
    </source>
</evidence>
<feature type="domain" description="Metallo-beta-lactamase" evidence="14">
    <location>
        <begin position="36"/>
        <end position="251"/>
    </location>
</feature>
<feature type="compositionally biased region" description="Pro residues" evidence="13">
    <location>
        <begin position="1181"/>
        <end position="1204"/>
    </location>
</feature>
<evidence type="ECO:0000256" key="3">
    <source>
        <dbReference type="ARBA" id="ARBA00022664"/>
    </source>
</evidence>
<feature type="compositionally biased region" description="Low complexity" evidence="13">
    <location>
        <begin position="759"/>
        <end position="780"/>
    </location>
</feature>
<feature type="compositionally biased region" description="Basic residues" evidence="13">
    <location>
        <begin position="714"/>
        <end position="724"/>
    </location>
</feature>
<dbReference type="InterPro" id="IPR050698">
    <property type="entry name" value="MBL"/>
</dbReference>
<dbReference type="CDD" id="cd10170">
    <property type="entry name" value="ASKHA_NBD_HSP70"/>
    <property type="match status" value="1"/>
</dbReference>
<feature type="compositionally biased region" description="Polar residues" evidence="13">
    <location>
        <begin position="1113"/>
        <end position="1122"/>
    </location>
</feature>
<dbReference type="Pfam" id="PF00753">
    <property type="entry name" value="Lactamase_B"/>
    <property type="match status" value="1"/>
</dbReference>
<comment type="caution">
    <text evidence="17">The sequence shown here is derived from an EMBL/GenBank/DDBJ whole genome shotgun (WGS) entry which is preliminary data.</text>
</comment>
<dbReference type="PANTHER" id="PTHR11203:SF11">
    <property type="entry name" value="CLEAVAGE AND POLYADENYLATION SPECIFICITY FACTOR SUBUNIT 3"/>
    <property type="match status" value="1"/>
</dbReference>
<dbReference type="InterPro" id="IPR021718">
    <property type="entry name" value="CPSF73-100_C"/>
</dbReference>
<evidence type="ECO:0000256" key="6">
    <source>
        <dbReference type="ARBA" id="ARBA00022741"/>
    </source>
</evidence>
<accession>A0A8J2MXA5</accession>
<keyword evidence="8" id="KW-0378">Hydrolase</keyword>
<keyword evidence="4" id="KW-0540">Nuclease</keyword>
<dbReference type="SUPFAM" id="SSF56281">
    <property type="entry name" value="Metallo-hydrolase/oxidoreductase"/>
    <property type="match status" value="1"/>
</dbReference>
<evidence type="ECO:0000256" key="11">
    <source>
        <dbReference type="ARBA" id="ARBA00023242"/>
    </source>
</evidence>
<keyword evidence="11" id="KW-0539">Nucleus</keyword>
<reference evidence="17" key="1">
    <citation type="submission" date="2021-05" db="EMBL/GenBank/DDBJ databases">
        <authorList>
            <person name="Stam R."/>
        </authorList>
    </citation>
    <scope>NUCLEOTIDE SEQUENCE</scope>
    <source>
        <strain evidence="17">CS162</strain>
    </source>
</reference>
<dbReference type="InterPro" id="IPR022712">
    <property type="entry name" value="Beta_Casp"/>
</dbReference>
<keyword evidence="7" id="KW-0255">Endonuclease</keyword>
<evidence type="ECO:0000256" key="5">
    <source>
        <dbReference type="ARBA" id="ARBA00022723"/>
    </source>
</evidence>
<evidence type="ECO:0000313" key="17">
    <source>
        <dbReference type="EMBL" id="CAG5142804.1"/>
    </source>
</evidence>
<sequence length="1815" mass="198968">MASKRKATAMAPEDEDPIDPSDELMFLCLGGGNEVGRSCHIIQYKGKTVMLDAGMHPAHEGLSAMPFYDDFDLSTVDVLLISHFHVDHAASLPYVLAKTNFKGRVFMTHPTKAIYKWLIQDSVRVGNMSSNSETKIQMYTEADHLNTYPMIESIDFYTTHTVSGVRITPYPAGHVLGAAMFLMEIAGLKILFTGDYSREDDRHLVSASVPPGVKIDVLITESTFGISMHTPRVEREAQLMKAITDVLNRGGRALLPVFALGRAQELLLILDEYWSKHPEVQKIPIYYNSSLARKCMQVYQTYVSAMNDNIKRLFAERMAEAEAAGDTGRRGAWDFKFVRSLKSLERFDDLGGCVMLASPGMMQSGTSRELLERWAPDPRNGVIITGYSVEGTMAKQIVHEPDQIPAIMTRASNSARRPGQRENEQTMIPRRCTVQEYSFAAHVDGKENMEFVQEVAAPVVILVHGEKGNMTRLKSKLLSFNAQKAVPTKIYSPANCEELRIPFKTDKIAKVVGKLASIAPPLPRSLTPNGGESGDAGEDQEGEKVDMISGVLIQNDFKISLMAPEDLKEYAGLTTTTILCRQHLTLSAAGVDLIRWALEGTFGAIKESSLTDAAVDGKVNGNGTTHKEEADEEVSRTETKFTVMDCVNVLIKNGGRVEVEWEGNVINDGIADAVLAVLFTVESSPAAVRQSSKQHSHTHTSPPKEEDDIPTTKLSHRFKNSHPHRTTDPSTRLARLFLFLEAQFGEEAVRPITLPRNSTTTATANGTPAANPDSMDTSTPDDTKPSEPFSVAALPPPISPDDQLSAEDKAELKRLHNLGIPVPGVEIKFDKWVAKVWLEDLDVECGNNALRARVKAVVERGVETNTTTASYSDSPAHARSTSPAQHVSPSSSDSSATIKPLPAILHTPPPYAEDEPYRDEPPTPSQAMSSTRQTTPPAYHGQSQHNLSYQPYTDSPPHTPIADDVPLAHLISTHAYTQQSTESSYHPGDAFYPADAPPPYAIAVRQSYRDTLIQFIPSSHHDPRVAEDEESQLGIDVTRPDDVRYSIEKIVAILLSAAAAPLPNILDRTPPAESQPSPSLSLMNSMNTRFKNLVGSKRKSSSHNPSPAPQGNPAPTGQQRPTSLSPQASNSSSSSLPMNPQNPMGRPPSYTYAPPGGLGAPQQQHGRPASPLPPINTGAPGYPPQQTPMGYPPQGGPPGYPAQGPPGAGQYGQGYGAPPPGAPAPHGPPATYNRPSGMAEVAGEGRSKAQLIVGIDFGTTFSGVAFAFATNTEAKEDIITEWPGAGNQTKQKIPTVLYYDQYQKVVGWGPDIADALAPTGYPKPGVQKVEWFKLQLMLSGNTYIDPINLPPLPPGKSEIDVAADYLFHLRQAMRNQLQKTLGEVFNREERNIRYYLTVPAIWNDAGKAATRAAAIQAGFLRDENDNRLTLITEPEAAAMFCSKTGLLNLKIHDAVLIVDCGGGTVDLIAYEVEEEQPFSVAECTAGSGDSCGSTALNRNFSNILRAKIRKMKLPDGSKTAGKVYAKCIMDFENRIKADFRNNGQKWAVDVGIEAEFPEAGIEEGYMTFTNEEILQCFEPVVNRILELVRNQIIAIQAQNRSLQNVLVVGGFGASEYLFQQIKLHVPPQFQSKVVRPMDSVAAIVKGAVTAGITERIVTHRVARRHYLMATLQPFKEGHHPEQYRVPSLDGKDRCKYTRQIFVQKGQRVKIGEPVKVSFFRQVAPGATLMYEDILYACDDDVCPEYTKDPRIKEVVTLTSDLSRKNLEKDFERMDTPQGTFYRVYFDIYLTLDGSEFNAELVCQGEVMGRCTARFR</sequence>
<evidence type="ECO:0000259" key="16">
    <source>
        <dbReference type="SMART" id="SM01098"/>
    </source>
</evidence>
<proteinExistence type="inferred from homology"/>
<feature type="region of interest" description="Disordered" evidence="13">
    <location>
        <begin position="522"/>
        <end position="541"/>
    </location>
</feature>
<dbReference type="OrthoDB" id="10249535at2759"/>
<feature type="compositionally biased region" description="Low complexity" evidence="13">
    <location>
        <begin position="1123"/>
        <end position="1144"/>
    </location>
</feature>
<dbReference type="GeneID" id="67012538"/>
<evidence type="ECO:0000256" key="13">
    <source>
        <dbReference type="SAM" id="MobiDB-lite"/>
    </source>
</evidence>
<dbReference type="GO" id="GO:0005847">
    <property type="term" value="C:mRNA cleavage and polyadenylation specificity factor complex"/>
    <property type="evidence" value="ECO:0007669"/>
    <property type="project" value="TreeGrafter"/>
</dbReference>
<dbReference type="EMBL" id="CAJRGZ010000015">
    <property type="protein sequence ID" value="CAG5142804.1"/>
    <property type="molecule type" value="Genomic_DNA"/>
</dbReference>
<dbReference type="GO" id="GO:0004534">
    <property type="term" value="F:5'-3' RNA exonuclease activity"/>
    <property type="evidence" value="ECO:0007669"/>
    <property type="project" value="TreeGrafter"/>
</dbReference>
<dbReference type="Proteomes" id="UP000676310">
    <property type="component" value="Unassembled WGS sequence"/>
</dbReference>
<feature type="region of interest" description="Disordered" evidence="13">
    <location>
        <begin position="751"/>
        <end position="799"/>
    </location>
</feature>
<gene>
    <name evidence="17" type="ORF">ALTATR162_LOCUS1227</name>
</gene>
<dbReference type="RefSeq" id="XP_043164757.1">
    <property type="nucleotide sequence ID" value="XM_043308822.1"/>
</dbReference>
<keyword evidence="6" id="KW-0547">Nucleotide-binding</keyword>
<dbReference type="CDD" id="cd16292">
    <property type="entry name" value="CPSF3-like_MBL-fold"/>
    <property type="match status" value="1"/>
</dbReference>
<dbReference type="Gene3D" id="3.40.50.10890">
    <property type="match status" value="1"/>
</dbReference>
<comment type="subcellular location">
    <subcellularLocation>
        <location evidence="1">Nucleus</location>
    </subcellularLocation>
</comment>
<evidence type="ECO:0000256" key="8">
    <source>
        <dbReference type="ARBA" id="ARBA00022801"/>
    </source>
</evidence>
<evidence type="ECO:0000256" key="1">
    <source>
        <dbReference type="ARBA" id="ARBA00004123"/>
    </source>
</evidence>
<dbReference type="InterPro" id="IPR013126">
    <property type="entry name" value="Hsp_70_fam"/>
</dbReference>
<feature type="domain" description="Beta-Casp" evidence="15">
    <location>
        <begin position="263"/>
        <end position="397"/>
    </location>
</feature>
<feature type="region of interest" description="Disordered" evidence="13">
    <location>
        <begin position="866"/>
        <end position="962"/>
    </location>
</feature>
<dbReference type="SMART" id="SM00849">
    <property type="entry name" value="Lactamase_B"/>
    <property type="match status" value="1"/>
</dbReference>
<comment type="similarity">
    <text evidence="2">Belongs to the metallo-beta-lactamase superfamily. RNA-metabolizing metallo-beta-lactamase-like family. CPSF2/YSH1 subfamily.</text>
</comment>
<comment type="function">
    <text evidence="12">Component of the cleavage factor I (CF I) involved in pre-mRNA 3'-end processing.</text>
</comment>